<protein>
    <recommendedName>
        <fullName evidence="2">(5-formylfuran-3-yl)methyl phosphate synthase</fullName>
        <ecNumber evidence="2">4.2.3.153</ecNumber>
    </recommendedName>
    <alternativeName>
        <fullName evidence="5">4-(hydroxymethyl)-2-furancarboxaldehyde-phosphate synthase</fullName>
    </alternativeName>
</protein>
<proteinExistence type="predicted"/>
<dbReference type="EMBL" id="JACIVI010000001">
    <property type="protein sequence ID" value="MBB1160723.1"/>
    <property type="molecule type" value="Genomic_DNA"/>
</dbReference>
<evidence type="ECO:0000256" key="7">
    <source>
        <dbReference type="PIRSR" id="PIRSR015957-1"/>
    </source>
</evidence>
<feature type="active site" description="Proton acceptor" evidence="7">
    <location>
        <position position="116"/>
    </location>
</feature>
<dbReference type="Proteomes" id="UP000586093">
    <property type="component" value="Unassembled WGS sequence"/>
</dbReference>
<dbReference type="Pfam" id="PF04476">
    <property type="entry name" value="4HFCP_synth"/>
    <property type="match status" value="1"/>
</dbReference>
<evidence type="ECO:0000256" key="4">
    <source>
        <dbReference type="ARBA" id="ARBA00023270"/>
    </source>
</evidence>
<feature type="active site" description="Schiff-base intermediate with substrate" evidence="7">
    <location>
        <position position="54"/>
    </location>
</feature>
<dbReference type="InterPro" id="IPR007565">
    <property type="entry name" value="4HFCP_synth"/>
</dbReference>
<keyword evidence="3" id="KW-0456">Lyase</keyword>
<keyword evidence="4" id="KW-0704">Schiff base</keyword>
<accession>A0A839HGI7</accession>
<dbReference type="AlphaFoldDB" id="A0A839HGI7"/>
<reference evidence="9 10" key="1">
    <citation type="submission" date="2020-08" db="EMBL/GenBank/DDBJ databases">
        <title>Aquariorum lacteus gen. nov., sp. nov., a new member of the family Comamonadaceae, isolated from freshwater aquarium.</title>
        <authorList>
            <person name="Chun S.-J."/>
        </authorList>
    </citation>
    <scope>NUCLEOTIDE SEQUENCE [LARGE SCALE GENOMIC DNA]</scope>
    <source>
        <strain evidence="9 10">SJAQ100</strain>
    </source>
</reference>
<evidence type="ECO:0000256" key="6">
    <source>
        <dbReference type="ARBA" id="ARBA00047628"/>
    </source>
</evidence>
<sequence>MNAPLPRGVCPPLDAPGGPRVAPRPSAPRLLVSVRDTAEALQAAAGGAAIIDAKEPATGALGAVPEAVLRQLVTALRAAGHGQPVSATIGDGPWDDVAALEARVRATAACGVQWVKVGAGPGDARSLVALGRLQARLRAEQDAAESAGQPRPLLAWRGLVPVLLADAGLDSCRLNAALRSGFPALMLDTADKRGGSLLARRPAAELQAFVQAVQATGAWAGLAGSLRLDELPALRRFGADLLGFRGAVCDSDRAGRLAPERLTALRAALGPA</sequence>
<comment type="function">
    <text evidence="1">Catalyzes the formation of 4-(hydroxymethyl)-2-furancarboxaldehyde phosphate (4-HFC-P) from two molecules of glyceraldehyde-3-P (GA-3-P).</text>
</comment>
<keyword evidence="10" id="KW-1185">Reference proteome</keyword>
<evidence type="ECO:0000256" key="2">
    <source>
        <dbReference type="ARBA" id="ARBA00012553"/>
    </source>
</evidence>
<dbReference type="GO" id="GO:0016829">
    <property type="term" value="F:lyase activity"/>
    <property type="evidence" value="ECO:0007669"/>
    <property type="project" value="UniProtKB-KW"/>
</dbReference>
<evidence type="ECO:0000256" key="3">
    <source>
        <dbReference type="ARBA" id="ARBA00023239"/>
    </source>
</evidence>
<evidence type="ECO:0000313" key="10">
    <source>
        <dbReference type="Proteomes" id="UP000586093"/>
    </source>
</evidence>
<dbReference type="SUPFAM" id="SSF51569">
    <property type="entry name" value="Aldolase"/>
    <property type="match status" value="1"/>
</dbReference>
<evidence type="ECO:0000313" key="9">
    <source>
        <dbReference type="EMBL" id="MBB1160723.1"/>
    </source>
</evidence>
<name>A0A839HGI7_9BURK</name>
<dbReference type="EC" id="4.2.3.153" evidence="2"/>
<gene>
    <name evidence="9" type="ORF">H4F90_01840</name>
</gene>
<comment type="caution">
    <text evidence="9">The sequence shown here is derived from an EMBL/GenBank/DDBJ whole genome shotgun (WGS) entry which is preliminary data.</text>
</comment>
<dbReference type="RefSeq" id="WP_182660931.1">
    <property type="nucleotide sequence ID" value="NZ_JACIVI010000001.1"/>
</dbReference>
<evidence type="ECO:0000256" key="8">
    <source>
        <dbReference type="SAM" id="MobiDB-lite"/>
    </source>
</evidence>
<feature type="region of interest" description="Disordered" evidence="8">
    <location>
        <begin position="1"/>
        <end position="26"/>
    </location>
</feature>
<evidence type="ECO:0000256" key="1">
    <source>
        <dbReference type="ARBA" id="ARBA00003810"/>
    </source>
</evidence>
<evidence type="ECO:0000256" key="5">
    <source>
        <dbReference type="ARBA" id="ARBA00032523"/>
    </source>
</evidence>
<dbReference type="PIRSF" id="PIRSF015957">
    <property type="entry name" value="UCP015957"/>
    <property type="match status" value="1"/>
</dbReference>
<organism evidence="9 10">
    <name type="scientific">Aquariibacter albus</name>
    <dbReference type="NCBI Taxonomy" id="2759899"/>
    <lineage>
        <taxon>Bacteria</taxon>
        <taxon>Pseudomonadati</taxon>
        <taxon>Pseudomonadota</taxon>
        <taxon>Betaproteobacteria</taxon>
        <taxon>Burkholderiales</taxon>
        <taxon>Sphaerotilaceae</taxon>
        <taxon>Aquariibacter</taxon>
    </lineage>
</organism>
<comment type="catalytic activity">
    <reaction evidence="6">
        <text>2 D-glyceraldehyde 3-phosphate = 4-(hydroxymethyl)-2-furancarboxaldehyde phosphate + phosphate + 2 H2O</text>
        <dbReference type="Rhea" id="RHEA:43536"/>
        <dbReference type="ChEBI" id="CHEBI:15377"/>
        <dbReference type="ChEBI" id="CHEBI:43474"/>
        <dbReference type="ChEBI" id="CHEBI:59776"/>
        <dbReference type="ChEBI" id="CHEBI:83407"/>
        <dbReference type="EC" id="4.2.3.153"/>
    </reaction>
</comment>